<accession>A0A411PFE8</accession>
<organism evidence="1 2">
    <name type="scientific">Shewanella maritima</name>
    <dbReference type="NCBI Taxonomy" id="2520507"/>
    <lineage>
        <taxon>Bacteria</taxon>
        <taxon>Pseudomonadati</taxon>
        <taxon>Pseudomonadota</taxon>
        <taxon>Gammaproteobacteria</taxon>
        <taxon>Alteromonadales</taxon>
        <taxon>Shewanellaceae</taxon>
        <taxon>Shewanella</taxon>
    </lineage>
</organism>
<gene>
    <name evidence="1" type="ORF">EXU30_04855</name>
</gene>
<dbReference type="PANTHER" id="PTHR33973:SF4">
    <property type="entry name" value="OS07G0153300 PROTEIN"/>
    <property type="match status" value="1"/>
</dbReference>
<dbReference type="AlphaFoldDB" id="A0A411PFE8"/>
<dbReference type="OrthoDB" id="9778801at2"/>
<dbReference type="KEGG" id="smai:EXU30_04855"/>
<evidence type="ECO:0000313" key="1">
    <source>
        <dbReference type="EMBL" id="QBF82110.1"/>
    </source>
</evidence>
<proteinExistence type="predicted"/>
<protein>
    <submittedName>
        <fullName evidence="1">DUF1365 domain-containing protein</fullName>
    </submittedName>
</protein>
<dbReference type="Proteomes" id="UP000291106">
    <property type="component" value="Chromosome"/>
</dbReference>
<dbReference type="PANTHER" id="PTHR33973">
    <property type="entry name" value="OS07G0153300 PROTEIN"/>
    <property type="match status" value="1"/>
</dbReference>
<reference evidence="1 2" key="1">
    <citation type="submission" date="2019-02" db="EMBL/GenBank/DDBJ databases">
        <title>Shewanella sp. D4-2 isolated from Dokdo Island.</title>
        <authorList>
            <person name="Baek K."/>
        </authorList>
    </citation>
    <scope>NUCLEOTIDE SEQUENCE [LARGE SCALE GENOMIC DNA]</scope>
    <source>
        <strain evidence="1 2">D4-2</strain>
    </source>
</reference>
<dbReference type="EMBL" id="CP036200">
    <property type="protein sequence ID" value="QBF82110.1"/>
    <property type="molecule type" value="Genomic_DNA"/>
</dbReference>
<keyword evidence="2" id="KW-1185">Reference proteome</keyword>
<dbReference type="Pfam" id="PF07103">
    <property type="entry name" value="DUF1365"/>
    <property type="match status" value="1"/>
</dbReference>
<sequence>MDKKTDSAHCEFNGGIYRGSVMHRRFAPSVHQFNYPFAMLVIDLDELNNLSELSASFSSSGFAPIRFNCNDYLNQLDKQFDEELAIVKSEDSASALKSRVISVVKRLAEQHSTQLSRFSQEPQASQGVQAPQTEAFDPDCIDKVLFAGQVRHFGFYFSPVNFYFCYQDGQARVMLAEVSNTPWNERHCYLVDLSTTQMTDKDFLVSPFMGLDMQYRWRVLPPENKFSISISNLDSGRQRLFEANMALKQQPFSKANLRSFAWRFPLMTFGIVARIYWQAFKIWRKKIPFLGKSALVSKNAEV</sequence>
<name>A0A411PFE8_9GAMM</name>
<dbReference type="InterPro" id="IPR010775">
    <property type="entry name" value="DUF1365"/>
</dbReference>
<evidence type="ECO:0000313" key="2">
    <source>
        <dbReference type="Proteomes" id="UP000291106"/>
    </source>
</evidence>
<dbReference type="RefSeq" id="WP_130598083.1">
    <property type="nucleotide sequence ID" value="NZ_CP036200.1"/>
</dbReference>